<evidence type="ECO:0000313" key="5">
    <source>
        <dbReference type="Proteomes" id="UP001498771"/>
    </source>
</evidence>
<proteinExistence type="predicted"/>
<keyword evidence="5" id="KW-1185">Reference proteome</keyword>
<evidence type="ECO:0000259" key="3">
    <source>
        <dbReference type="PROSITE" id="PS50157"/>
    </source>
</evidence>
<comment type="caution">
    <text evidence="4">The sequence shown here is derived from an EMBL/GenBank/DDBJ whole genome shotgun (WGS) entry which is preliminary data.</text>
</comment>
<dbReference type="PROSITE" id="PS50157">
    <property type="entry name" value="ZINC_FINGER_C2H2_2"/>
    <property type="match status" value="1"/>
</dbReference>
<dbReference type="PANTHER" id="PTHR47251">
    <property type="entry name" value="FINGER DOMAIN PROTEIN, PUTATIVE (AFU_ORTHOLOGUE AFUA_3G04180)-RELATED"/>
    <property type="match status" value="1"/>
</dbReference>
<evidence type="ECO:0000313" key="4">
    <source>
        <dbReference type="EMBL" id="KAK7207265.1"/>
    </source>
</evidence>
<feature type="compositionally biased region" description="Basic and acidic residues" evidence="2">
    <location>
        <begin position="171"/>
        <end position="183"/>
    </location>
</feature>
<dbReference type="PROSITE" id="PS00028">
    <property type="entry name" value="ZINC_FINGER_C2H2_1"/>
    <property type="match status" value="1"/>
</dbReference>
<feature type="region of interest" description="Disordered" evidence="2">
    <location>
        <begin position="131"/>
        <end position="183"/>
    </location>
</feature>
<keyword evidence="1" id="KW-0862">Zinc</keyword>
<dbReference type="PANTHER" id="PTHR47251:SF1">
    <property type="entry name" value="FINGER DOMAIN PROTEIN, PUTATIVE (AFU_ORTHOLOGUE AFUA_3G04180)-RELATED"/>
    <property type="match status" value="1"/>
</dbReference>
<dbReference type="SUPFAM" id="SSF57667">
    <property type="entry name" value="beta-beta-alpha zinc fingers"/>
    <property type="match status" value="1"/>
</dbReference>
<reference evidence="4 5" key="1">
    <citation type="submission" date="2024-03" db="EMBL/GenBank/DDBJ databases">
        <title>Genome-scale model development and genomic sequencing of the oleaginous clade Lipomyces.</title>
        <authorList>
            <consortium name="Lawrence Berkeley National Laboratory"/>
            <person name="Czajka J.J."/>
            <person name="Han Y."/>
            <person name="Kim J."/>
            <person name="Mondo S.J."/>
            <person name="Hofstad B.A."/>
            <person name="Robles A."/>
            <person name="Haridas S."/>
            <person name="Riley R."/>
            <person name="LaButti K."/>
            <person name="Pangilinan J."/>
            <person name="Andreopoulos W."/>
            <person name="Lipzen A."/>
            <person name="Yan J."/>
            <person name="Wang M."/>
            <person name="Ng V."/>
            <person name="Grigoriev I.V."/>
            <person name="Spatafora J.W."/>
            <person name="Magnuson J.K."/>
            <person name="Baker S.E."/>
            <person name="Pomraning K.R."/>
        </authorList>
    </citation>
    <scope>NUCLEOTIDE SEQUENCE [LARGE SCALE GENOMIC DNA]</scope>
    <source>
        <strain evidence="4 5">Phaff 52-87</strain>
    </source>
</reference>
<dbReference type="GeneID" id="90039394"/>
<feature type="compositionally biased region" description="Low complexity" evidence="2">
    <location>
        <begin position="133"/>
        <end position="151"/>
    </location>
</feature>
<dbReference type="RefSeq" id="XP_064770298.1">
    <property type="nucleotide sequence ID" value="XM_064913882.1"/>
</dbReference>
<feature type="compositionally biased region" description="Acidic residues" evidence="2">
    <location>
        <begin position="159"/>
        <end position="170"/>
    </location>
</feature>
<gene>
    <name evidence="4" type="ORF">BZA70DRAFT_286630</name>
</gene>
<keyword evidence="1" id="KW-0479">Metal-binding</keyword>
<dbReference type="InterPro" id="IPR036236">
    <property type="entry name" value="Znf_C2H2_sf"/>
</dbReference>
<protein>
    <recommendedName>
        <fullName evidence="3">C2H2-type domain-containing protein</fullName>
    </recommendedName>
</protein>
<feature type="region of interest" description="Disordered" evidence="2">
    <location>
        <begin position="63"/>
        <end position="96"/>
    </location>
</feature>
<dbReference type="Proteomes" id="UP001498771">
    <property type="component" value="Unassembled WGS sequence"/>
</dbReference>
<organism evidence="4 5">
    <name type="scientific">Myxozyma melibiosi</name>
    <dbReference type="NCBI Taxonomy" id="54550"/>
    <lineage>
        <taxon>Eukaryota</taxon>
        <taxon>Fungi</taxon>
        <taxon>Dikarya</taxon>
        <taxon>Ascomycota</taxon>
        <taxon>Saccharomycotina</taxon>
        <taxon>Lipomycetes</taxon>
        <taxon>Lipomycetales</taxon>
        <taxon>Lipomycetaceae</taxon>
        <taxon>Myxozyma</taxon>
    </lineage>
</organism>
<feature type="compositionally biased region" description="Basic and acidic residues" evidence="2">
    <location>
        <begin position="74"/>
        <end position="85"/>
    </location>
</feature>
<name>A0ABR1FBQ7_9ASCO</name>
<sequence length="183" mass="20186">MPPRSFKPVRSMVNPAPRTEAAKQALKAFHCDLCQKGYSRMDEYETHISSYEHQHKKRYNELKQMQKDSSMTAEQRREREMRESGMRTISLDSIQVSTTTSSSTAVAAGGAPSTAKAGFKSIGGGGFKKFGSKAKTATTPTAAASTSTVKTEIPRNDFANEENSDSEIDADYEHYDPRHPTSP</sequence>
<evidence type="ECO:0000256" key="2">
    <source>
        <dbReference type="SAM" id="MobiDB-lite"/>
    </source>
</evidence>
<dbReference type="EMBL" id="JBBJBU010000001">
    <property type="protein sequence ID" value="KAK7207265.1"/>
    <property type="molecule type" value="Genomic_DNA"/>
</dbReference>
<dbReference type="InterPro" id="IPR013087">
    <property type="entry name" value="Znf_C2H2_type"/>
</dbReference>
<feature type="domain" description="C2H2-type" evidence="3">
    <location>
        <begin position="29"/>
        <end position="58"/>
    </location>
</feature>
<accession>A0ABR1FBQ7</accession>
<keyword evidence="1" id="KW-0863">Zinc-finger</keyword>
<evidence type="ECO:0000256" key="1">
    <source>
        <dbReference type="PROSITE-ProRule" id="PRU00042"/>
    </source>
</evidence>